<evidence type="ECO:0000256" key="6">
    <source>
        <dbReference type="ARBA" id="ARBA00022842"/>
    </source>
</evidence>
<dbReference type="NCBIfam" id="TIGR02696">
    <property type="entry name" value="pppGpp_PNP"/>
    <property type="match status" value="1"/>
</dbReference>
<comment type="cofactor">
    <cofactor evidence="8">
        <name>Mg(2+)</name>
        <dbReference type="ChEBI" id="CHEBI:18420"/>
    </cofactor>
</comment>
<evidence type="ECO:0000256" key="9">
    <source>
        <dbReference type="SAM" id="MobiDB-lite"/>
    </source>
</evidence>
<dbReference type="InterPro" id="IPR003029">
    <property type="entry name" value="S1_domain"/>
</dbReference>
<dbReference type="PROSITE" id="PS50084">
    <property type="entry name" value="KH_TYPE_1"/>
    <property type="match status" value="1"/>
</dbReference>
<evidence type="ECO:0000256" key="5">
    <source>
        <dbReference type="ARBA" id="ARBA00022723"/>
    </source>
</evidence>
<accession>A0A2U3N7U6</accession>
<comment type="catalytic activity">
    <reaction evidence="8">
        <text>RNA(n+1) + phosphate = RNA(n) + a ribonucleoside 5'-diphosphate</text>
        <dbReference type="Rhea" id="RHEA:22096"/>
        <dbReference type="Rhea" id="RHEA-COMP:14527"/>
        <dbReference type="Rhea" id="RHEA-COMP:17342"/>
        <dbReference type="ChEBI" id="CHEBI:43474"/>
        <dbReference type="ChEBI" id="CHEBI:57930"/>
        <dbReference type="ChEBI" id="CHEBI:140395"/>
        <dbReference type="EC" id="2.7.7.8"/>
    </reaction>
</comment>
<dbReference type="FunFam" id="3.30.230.70:FF:000002">
    <property type="entry name" value="Polyribonucleotide nucleotidyltransferase"/>
    <property type="match status" value="1"/>
</dbReference>
<dbReference type="NCBIfam" id="NF008805">
    <property type="entry name" value="PRK11824.1"/>
    <property type="match status" value="1"/>
</dbReference>
<feature type="binding site" evidence="8">
    <location>
        <position position="532"/>
    </location>
    <ligand>
        <name>Mg(2+)</name>
        <dbReference type="ChEBI" id="CHEBI:18420"/>
    </ligand>
</feature>
<dbReference type="CDD" id="cd02393">
    <property type="entry name" value="KH-I_PNPase"/>
    <property type="match status" value="1"/>
</dbReference>
<dbReference type="GO" id="GO:0006396">
    <property type="term" value="P:RNA processing"/>
    <property type="evidence" value="ECO:0007669"/>
    <property type="project" value="InterPro"/>
</dbReference>
<dbReference type="EC" id="2.7.7.8" evidence="8"/>
<feature type="compositionally biased region" description="Low complexity" evidence="9">
    <location>
        <begin position="740"/>
        <end position="757"/>
    </location>
</feature>
<organism evidence="11 12">
    <name type="scientific">Mycobacterium terramassiliense</name>
    <dbReference type="NCBI Taxonomy" id="1841859"/>
    <lineage>
        <taxon>Bacteria</taxon>
        <taxon>Bacillati</taxon>
        <taxon>Actinomycetota</taxon>
        <taxon>Actinomycetes</taxon>
        <taxon>Mycobacteriales</taxon>
        <taxon>Mycobacteriaceae</taxon>
        <taxon>Mycobacterium</taxon>
    </lineage>
</organism>
<dbReference type="InterPro" id="IPR020568">
    <property type="entry name" value="Ribosomal_Su5_D2-typ_SF"/>
</dbReference>
<dbReference type="SUPFAM" id="SSF54211">
    <property type="entry name" value="Ribosomal protein S5 domain 2-like"/>
    <property type="match status" value="2"/>
</dbReference>
<dbReference type="InterPro" id="IPR012162">
    <property type="entry name" value="PNPase"/>
</dbReference>
<dbReference type="SMART" id="SM00316">
    <property type="entry name" value="S1"/>
    <property type="match status" value="1"/>
</dbReference>
<keyword evidence="2 8" id="KW-0963">Cytoplasm</keyword>
<dbReference type="CDD" id="cd04472">
    <property type="entry name" value="S1_PNPase"/>
    <property type="match status" value="1"/>
</dbReference>
<dbReference type="Pfam" id="PF03726">
    <property type="entry name" value="PNPase"/>
    <property type="match status" value="1"/>
</dbReference>
<dbReference type="FunFam" id="3.30.1370.10:FF:000001">
    <property type="entry name" value="Polyribonucleotide nucleotidyltransferase"/>
    <property type="match status" value="1"/>
</dbReference>
<dbReference type="Pfam" id="PF00575">
    <property type="entry name" value="S1"/>
    <property type="match status" value="1"/>
</dbReference>
<dbReference type="Gene3D" id="2.40.50.140">
    <property type="entry name" value="Nucleic acid-binding proteins"/>
    <property type="match status" value="1"/>
</dbReference>
<keyword evidence="6 8" id="KW-0460">Magnesium</keyword>
<dbReference type="PANTHER" id="PTHR11252">
    <property type="entry name" value="POLYRIBONUCLEOTIDE NUCLEOTIDYLTRANSFERASE"/>
    <property type="match status" value="1"/>
</dbReference>
<dbReference type="PROSITE" id="PS50126">
    <property type="entry name" value="S1"/>
    <property type="match status" value="1"/>
</dbReference>
<keyword evidence="4 8" id="KW-0548">Nucleotidyltransferase</keyword>
<dbReference type="GO" id="GO:0005829">
    <property type="term" value="C:cytosol"/>
    <property type="evidence" value="ECO:0007669"/>
    <property type="project" value="UniProtKB-ARBA"/>
</dbReference>
<dbReference type="GO" id="GO:0000287">
    <property type="term" value="F:magnesium ion binding"/>
    <property type="evidence" value="ECO:0007669"/>
    <property type="project" value="UniProtKB-UniRule"/>
</dbReference>
<dbReference type="SUPFAM" id="SSF50249">
    <property type="entry name" value="Nucleic acid-binding proteins"/>
    <property type="match status" value="1"/>
</dbReference>
<evidence type="ECO:0000256" key="3">
    <source>
        <dbReference type="ARBA" id="ARBA00022679"/>
    </source>
</evidence>
<evidence type="ECO:0000313" key="11">
    <source>
        <dbReference type="EMBL" id="SPM27587.1"/>
    </source>
</evidence>
<dbReference type="InterPro" id="IPR001247">
    <property type="entry name" value="ExoRNase_PH_dom1"/>
</dbReference>
<evidence type="ECO:0000313" key="12">
    <source>
        <dbReference type="Proteomes" id="UP000241595"/>
    </source>
</evidence>
<dbReference type="GO" id="GO:0004654">
    <property type="term" value="F:polyribonucleotide nucleotidyltransferase activity"/>
    <property type="evidence" value="ECO:0007669"/>
    <property type="project" value="UniProtKB-UniRule"/>
</dbReference>
<dbReference type="SUPFAM" id="SSF55666">
    <property type="entry name" value="Ribonuclease PH domain 2-like"/>
    <property type="match status" value="2"/>
</dbReference>
<dbReference type="Pfam" id="PF00013">
    <property type="entry name" value="KH_1"/>
    <property type="match status" value="1"/>
</dbReference>
<evidence type="ECO:0000259" key="10">
    <source>
        <dbReference type="PROSITE" id="PS50126"/>
    </source>
</evidence>
<dbReference type="InterPro" id="IPR015848">
    <property type="entry name" value="PNPase_PH_RNA-bd_bac/org-type"/>
</dbReference>
<keyword evidence="5 8" id="KW-0479">Metal-binding</keyword>
<dbReference type="SUPFAM" id="SSF46915">
    <property type="entry name" value="Polynucleotide phosphorylase/guanosine pentaphosphate synthase (PNPase/GPSI), domain 3"/>
    <property type="match status" value="1"/>
</dbReference>
<dbReference type="SUPFAM" id="SSF54791">
    <property type="entry name" value="Eukaryotic type KH-domain (KH-domain type I)"/>
    <property type="match status" value="1"/>
</dbReference>
<dbReference type="Gene3D" id="3.30.1370.10">
    <property type="entry name" value="K Homology domain, type 1"/>
    <property type="match status" value="1"/>
</dbReference>
<dbReference type="InterPro" id="IPR004088">
    <property type="entry name" value="KH_dom_type_1"/>
</dbReference>
<dbReference type="InterPro" id="IPR036456">
    <property type="entry name" value="PNPase_PH_RNA-bd_sf"/>
</dbReference>
<evidence type="ECO:0000256" key="4">
    <source>
        <dbReference type="ARBA" id="ARBA00022695"/>
    </source>
</evidence>
<dbReference type="AlphaFoldDB" id="A0A2U3N7U6"/>
<dbReference type="Gene3D" id="3.30.230.70">
    <property type="entry name" value="GHMP Kinase, N-terminal domain"/>
    <property type="match status" value="2"/>
</dbReference>
<dbReference type="InterPro" id="IPR014069">
    <property type="entry name" value="GPSI/PNP"/>
</dbReference>
<dbReference type="GO" id="GO:0000175">
    <property type="term" value="F:3'-5'-RNA exonuclease activity"/>
    <property type="evidence" value="ECO:0007669"/>
    <property type="project" value="TreeGrafter"/>
</dbReference>
<sequence>MSVAEIDEGVFEASATIDNGSFGTRTIRFETGRLAQQAAGAVVAYLDDENMLLSATTASKSPKEHFDFFPLTVDVEERMYAAGRIPGSFFRREGRPSTDAILTCRLIDRPLRPSFVSGLRNEIQVVVTILSLDPNDLYDVLAINAASASTQLSGLPFSGPIGGVRVALIDGTWVAFPTVEQLERAVFDMVVAGRKVDGPDGSDVAIMMVEAEATEKVIELVEGGAQAPTETVVAEGLEAAKPFINVLCTAQQELADKAAKPIGEYPTFPDYGDDVYYSVASVATDELAKALTIGGKAERDARTDELKAEVAQRLAETYEGREKEVSAAFRALTKKLVRQRILTDHFRIDGRGITDIRALSAEVSVVPRAHGSALFERGETQILGVTTLDMVKMAQQIDSLGPETSKRYMHHYNFPPFSTGETGRVGSPKRREIGHGALAERALIPVLPSVEEFPYAIRQVSEALGSNGSTSMGSVCASTLALLNAGVPLKAPVAGIAMGLVSDDVDVDGRTERRFVTLTDILGAEDAFGDMDFKCAGTKDYVTALQLDTKLDGIPSQVLAGALAQAKDARLTILEVMAEAIDAPDEMSPYAPRVTTIKVPVDKIGEVIGPKGKVINAITEETGAQISIEDDGTVFVGATDGPSAQAAIDRINAIANPQLPTVGERFLGTVVKTTDFGAFVSLLPGRDGLVHISKLGRGKRIAKVEDVVNVGDKLRVEIADIDKRGKISLMLVADEDSADATDSPSATPAPADAASSV</sequence>
<comment type="subcellular location">
    <subcellularLocation>
        <location evidence="8">Cytoplasm</location>
    </subcellularLocation>
</comment>
<dbReference type="InterPro" id="IPR036612">
    <property type="entry name" value="KH_dom_type_1_sf"/>
</dbReference>
<feature type="domain" description="S1 motif" evidence="10">
    <location>
        <begin position="663"/>
        <end position="732"/>
    </location>
</feature>
<dbReference type="InterPro" id="IPR012340">
    <property type="entry name" value="NA-bd_OB-fold"/>
</dbReference>
<dbReference type="GO" id="GO:0003723">
    <property type="term" value="F:RNA binding"/>
    <property type="evidence" value="ECO:0007669"/>
    <property type="project" value="UniProtKB-UniRule"/>
</dbReference>
<comment type="similarity">
    <text evidence="1 8">Belongs to the polyribonucleotide nucleotidyltransferase family.</text>
</comment>
<feature type="binding site" evidence="8">
    <location>
        <position position="526"/>
    </location>
    <ligand>
        <name>Mg(2+)</name>
        <dbReference type="ChEBI" id="CHEBI:18420"/>
    </ligand>
</feature>
<protein>
    <recommendedName>
        <fullName evidence="8">Polyribonucleotide nucleotidyltransferase</fullName>
        <ecNumber evidence="8">2.7.7.8</ecNumber>
    </recommendedName>
    <alternativeName>
        <fullName evidence="8">Polynucleotide phosphorylase</fullName>
        <shortName evidence="8">PNPase</shortName>
    </alternativeName>
</protein>
<dbReference type="RefSeq" id="WP_077098487.1">
    <property type="nucleotide sequence ID" value="NZ_LT717699.1"/>
</dbReference>
<evidence type="ECO:0000256" key="1">
    <source>
        <dbReference type="ARBA" id="ARBA00007404"/>
    </source>
</evidence>
<keyword evidence="3 8" id="KW-0808">Transferase</keyword>
<dbReference type="PIRSF" id="PIRSF005499">
    <property type="entry name" value="PNPase"/>
    <property type="match status" value="1"/>
</dbReference>
<evidence type="ECO:0000256" key="2">
    <source>
        <dbReference type="ARBA" id="ARBA00022490"/>
    </source>
</evidence>
<proteinExistence type="inferred from homology"/>
<dbReference type="GO" id="GO:0006402">
    <property type="term" value="P:mRNA catabolic process"/>
    <property type="evidence" value="ECO:0007669"/>
    <property type="project" value="UniProtKB-UniRule"/>
</dbReference>
<reference evidence="11 12" key="1">
    <citation type="submission" date="2017-01" db="EMBL/GenBank/DDBJ databases">
        <authorList>
            <consortium name="Urmite Genomes"/>
        </authorList>
    </citation>
    <scope>NUCLEOTIDE SEQUENCE [LARGE SCALE GENOMIC DNA]</scope>
    <source>
        <strain evidence="11 12">AB308</strain>
    </source>
</reference>
<dbReference type="OrthoDB" id="9804305at2"/>
<keyword evidence="7 8" id="KW-0694">RNA-binding</keyword>
<dbReference type="FunFam" id="3.30.230.70:FF:000001">
    <property type="entry name" value="Polyribonucleotide nucleotidyltransferase"/>
    <property type="match status" value="1"/>
</dbReference>
<dbReference type="PANTHER" id="PTHR11252:SF0">
    <property type="entry name" value="POLYRIBONUCLEOTIDE NUCLEOTIDYLTRANSFERASE 1, MITOCHONDRIAL"/>
    <property type="match status" value="1"/>
</dbReference>
<keyword evidence="12" id="KW-1185">Reference proteome</keyword>
<dbReference type="SMART" id="SM00322">
    <property type="entry name" value="KH"/>
    <property type="match status" value="1"/>
</dbReference>
<comment type="function">
    <text evidence="8">Involved in mRNA degradation. Catalyzes the phosphorolysis of single-stranded polyribonucleotides processively in the 3'- to 5'-direction.</text>
</comment>
<dbReference type="STRING" id="1841859.GCA_900157385_01065"/>
<evidence type="ECO:0000256" key="7">
    <source>
        <dbReference type="ARBA" id="ARBA00022884"/>
    </source>
</evidence>
<dbReference type="CDD" id="cd11364">
    <property type="entry name" value="RNase_PH_PNPase_2"/>
    <property type="match status" value="1"/>
</dbReference>
<gene>
    <name evidence="8" type="primary">pnp</name>
    <name evidence="11" type="ORF">MTAB308_1068</name>
</gene>
<dbReference type="NCBIfam" id="TIGR03591">
    <property type="entry name" value="polynuc_phos"/>
    <property type="match status" value="1"/>
</dbReference>
<name>A0A2U3N7U6_9MYCO</name>
<dbReference type="InterPro" id="IPR036345">
    <property type="entry name" value="ExoRNase_PH_dom2_sf"/>
</dbReference>
<dbReference type="Pfam" id="PF01138">
    <property type="entry name" value="RNase_PH"/>
    <property type="match status" value="2"/>
</dbReference>
<dbReference type="EMBL" id="FTRV01000010">
    <property type="protein sequence ID" value="SPM27587.1"/>
    <property type="molecule type" value="Genomic_DNA"/>
</dbReference>
<evidence type="ECO:0000256" key="8">
    <source>
        <dbReference type="HAMAP-Rule" id="MF_01595"/>
    </source>
</evidence>
<dbReference type="FunFam" id="2.40.50.140:FF:000069">
    <property type="entry name" value="Polyribonucleotide nucleotidyltransferase"/>
    <property type="match status" value="1"/>
</dbReference>
<dbReference type="InterPro" id="IPR027408">
    <property type="entry name" value="PNPase/RNase_PH_dom_sf"/>
</dbReference>
<dbReference type="HAMAP" id="MF_01595">
    <property type="entry name" value="PNPase"/>
    <property type="match status" value="1"/>
</dbReference>
<dbReference type="InterPro" id="IPR004087">
    <property type="entry name" value="KH_dom"/>
</dbReference>
<dbReference type="Proteomes" id="UP000241595">
    <property type="component" value="Unassembled WGS sequence"/>
</dbReference>
<feature type="region of interest" description="Disordered" evidence="9">
    <location>
        <begin position="736"/>
        <end position="757"/>
    </location>
</feature>